<dbReference type="RefSeq" id="XP_005782346.1">
    <property type="nucleotide sequence ID" value="XM_005782289.1"/>
</dbReference>
<dbReference type="PaxDb" id="2903-EOD29917"/>
<dbReference type="GeneID" id="17275190"/>
<sequence length="913" mass="96876">MPLAGLSGGVDLVDLVCGPSADRISDRLRRRPPSVPVRCRAALLCVLLVVVDDGECGTNASTAIASCGMQLCTASDGIPAQLIPTDSGECEIVCLTGSSDGSKQCPHVAAGKMWFMNGNSGCRVASGDITYVDINTEIQYARAHEVIHPLNEPGEAVYYPSPPRTDCYFYQDACGPEEFCMVQMHEKWGPWAATPQGLPANTDCNDALFSFTEADLTNAEPLQVEALEESILTDYCGGVVPDSGYTSSMNAVGPGGAGSGGGPFPSPWKPAQGVCVKYRDAQQSCKPSLKGSGNFYSDSFIALADATKTSTPSLDRPLTCGPGLVCTGDDAALPSTCVARPPEGGEGNAFSGGIQIGARLEQQSCSDSHPCAEGLTCTGADFEVLPHTCVEARPRDVCFAGPWWDSSRCPRTSVDAPCGGISAAMAHEALLSALLLAPGEVVFPGRCGYWTGPSAGWNERLDRVRRQIYNVFAALWPAPNPARGLAPMPPFASLEASFYLGTSPANRTTRVTAGECNDASMAEFSTPNGLPSGCVIESGECLCGGDACGPAGGSTECETCRIKAALANAAQRASRPALVWSLVHWTMHNLPRTLTREQVEASKAIALILKDLFWCNDCRGFFAIGVLGSVGYPPDSTRREDHARYWNMGHNIASEHVATTRGGHPWIFQLANQSAGPFTGETYQNPFFMPYETAVRQWTQCVPAEEGAGSSRRKVGWPPQVGRMRHPAPLMLGLSDGLGPPPLALVQGGSLRTWSYRDAAVARVQVLLTSDGLPLDADLELWHGPTNAPCKVRVYAEDARLRPFRATIETPRGPNSLGVRNLGPMEYPFSACVAAAASAPPSSDCICSAVSVQGGGVRTFPVLARVFLATEGRPLNARIELLQGPNDNKQVVELYTEAVARPSIPSARRDGPR</sequence>
<proteinExistence type="predicted"/>
<dbReference type="GO" id="GO:0016972">
    <property type="term" value="F:thiol oxidase activity"/>
    <property type="evidence" value="ECO:0007669"/>
    <property type="project" value="UniProtKB-EC"/>
</dbReference>
<dbReference type="KEGG" id="ehx:EMIHUDRAFT_468451"/>
<dbReference type="eggNOG" id="ENOG502SICI">
    <property type="taxonomic scope" value="Eukaryota"/>
</dbReference>
<reference evidence="9" key="1">
    <citation type="journal article" date="2013" name="Nature">
        <title>Pan genome of the phytoplankton Emiliania underpins its global distribution.</title>
        <authorList>
            <person name="Read B.A."/>
            <person name="Kegel J."/>
            <person name="Klute M.J."/>
            <person name="Kuo A."/>
            <person name="Lefebvre S.C."/>
            <person name="Maumus F."/>
            <person name="Mayer C."/>
            <person name="Miller J."/>
            <person name="Monier A."/>
            <person name="Salamov A."/>
            <person name="Young J."/>
            <person name="Aguilar M."/>
            <person name="Claverie J.M."/>
            <person name="Frickenhaus S."/>
            <person name="Gonzalez K."/>
            <person name="Herman E.K."/>
            <person name="Lin Y.C."/>
            <person name="Napier J."/>
            <person name="Ogata H."/>
            <person name="Sarno A.F."/>
            <person name="Shmutz J."/>
            <person name="Schroeder D."/>
            <person name="de Vargas C."/>
            <person name="Verret F."/>
            <person name="von Dassow P."/>
            <person name="Valentin K."/>
            <person name="Van de Peer Y."/>
            <person name="Wheeler G."/>
            <person name="Dacks J.B."/>
            <person name="Delwiche C.F."/>
            <person name="Dyhrman S.T."/>
            <person name="Glockner G."/>
            <person name="John U."/>
            <person name="Richards T."/>
            <person name="Worden A.Z."/>
            <person name="Zhang X."/>
            <person name="Grigoriev I.V."/>
            <person name="Allen A.E."/>
            <person name="Bidle K."/>
            <person name="Borodovsky M."/>
            <person name="Bowler C."/>
            <person name="Brownlee C."/>
            <person name="Cock J.M."/>
            <person name="Elias M."/>
            <person name="Gladyshev V.N."/>
            <person name="Groth M."/>
            <person name="Guda C."/>
            <person name="Hadaegh A."/>
            <person name="Iglesias-Rodriguez M.D."/>
            <person name="Jenkins J."/>
            <person name="Jones B.M."/>
            <person name="Lawson T."/>
            <person name="Leese F."/>
            <person name="Lindquist E."/>
            <person name="Lobanov A."/>
            <person name="Lomsadze A."/>
            <person name="Malik S.B."/>
            <person name="Marsh M.E."/>
            <person name="Mackinder L."/>
            <person name="Mock T."/>
            <person name="Mueller-Roeber B."/>
            <person name="Pagarete A."/>
            <person name="Parker M."/>
            <person name="Probert I."/>
            <person name="Quesneville H."/>
            <person name="Raines C."/>
            <person name="Rensing S.A."/>
            <person name="Riano-Pachon D.M."/>
            <person name="Richier S."/>
            <person name="Rokitta S."/>
            <person name="Shiraiwa Y."/>
            <person name="Soanes D.M."/>
            <person name="van der Giezen M."/>
            <person name="Wahlund T.M."/>
            <person name="Williams B."/>
            <person name="Wilson W."/>
            <person name="Wolfe G."/>
            <person name="Wurch L.L."/>
        </authorList>
    </citation>
    <scope>NUCLEOTIDE SEQUENCE</scope>
</reference>
<organism evidence="8 9">
    <name type="scientific">Emiliania huxleyi (strain CCMP1516)</name>
    <dbReference type="NCBI Taxonomy" id="280463"/>
    <lineage>
        <taxon>Eukaryota</taxon>
        <taxon>Haptista</taxon>
        <taxon>Haptophyta</taxon>
        <taxon>Prymnesiophyceae</taxon>
        <taxon>Isochrysidales</taxon>
        <taxon>Noelaerhabdaceae</taxon>
        <taxon>Emiliania</taxon>
    </lineage>
</organism>
<dbReference type="EC" id="1.8.3.2" evidence="6"/>
<keyword evidence="2 6" id="KW-0285">Flavoprotein</keyword>
<evidence type="ECO:0000256" key="4">
    <source>
        <dbReference type="ARBA" id="ARBA00023002"/>
    </source>
</evidence>
<dbReference type="InterPro" id="IPR036774">
    <property type="entry name" value="ERV/ALR_sulphydryl_oxid_sf"/>
</dbReference>
<dbReference type="InterPro" id="IPR057491">
    <property type="entry name" value="DiatomPyrShell"/>
</dbReference>
<dbReference type="AlphaFoldDB" id="A0A0D3K2D2"/>
<comment type="catalytic activity">
    <reaction evidence="6">
        <text>2 R'C(R)SH + O2 = R'C(R)S-S(R)CR' + H2O2</text>
        <dbReference type="Rhea" id="RHEA:17357"/>
        <dbReference type="ChEBI" id="CHEBI:15379"/>
        <dbReference type="ChEBI" id="CHEBI:16240"/>
        <dbReference type="ChEBI" id="CHEBI:16520"/>
        <dbReference type="ChEBI" id="CHEBI:17412"/>
        <dbReference type="EC" id="1.8.3.2"/>
    </reaction>
</comment>
<dbReference type="HOGENOM" id="CLU_318695_0_0_1"/>
<evidence type="ECO:0000259" key="7">
    <source>
        <dbReference type="PROSITE" id="PS51324"/>
    </source>
</evidence>
<dbReference type="PROSITE" id="PS51324">
    <property type="entry name" value="ERV_ALR"/>
    <property type="match status" value="1"/>
</dbReference>
<evidence type="ECO:0000313" key="8">
    <source>
        <dbReference type="EnsemblProtists" id="EOD29917"/>
    </source>
</evidence>
<evidence type="ECO:0000256" key="3">
    <source>
        <dbReference type="ARBA" id="ARBA00022827"/>
    </source>
</evidence>
<name>A0A0D3K2D2_EMIH1</name>
<keyword evidence="4 6" id="KW-0560">Oxidoreductase</keyword>
<keyword evidence="9" id="KW-1185">Reference proteome</keyword>
<reference evidence="8" key="2">
    <citation type="submission" date="2024-10" db="UniProtKB">
        <authorList>
            <consortium name="EnsemblProtists"/>
        </authorList>
    </citation>
    <scope>IDENTIFICATION</scope>
</reference>
<dbReference type="Gene3D" id="1.20.120.310">
    <property type="entry name" value="ERV/ALR sulfhydryl oxidase domain"/>
    <property type="match status" value="1"/>
</dbReference>
<keyword evidence="3 6" id="KW-0274">FAD</keyword>
<feature type="domain" description="ERV/ALR sulfhydryl oxidase" evidence="7">
    <location>
        <begin position="568"/>
        <end position="683"/>
    </location>
</feature>
<dbReference type="Pfam" id="PF25192">
    <property type="entry name" value="DiatomPyrShell"/>
    <property type="match status" value="1"/>
</dbReference>
<dbReference type="Proteomes" id="UP000013827">
    <property type="component" value="Unassembled WGS sequence"/>
</dbReference>
<evidence type="ECO:0000313" key="9">
    <source>
        <dbReference type="Proteomes" id="UP000013827"/>
    </source>
</evidence>
<evidence type="ECO:0000256" key="5">
    <source>
        <dbReference type="ARBA" id="ARBA00023157"/>
    </source>
</evidence>
<dbReference type="InterPro" id="IPR017905">
    <property type="entry name" value="ERV/ALR_sulphydryl_oxidase"/>
</dbReference>
<protein>
    <recommendedName>
        <fullName evidence="6">Sulfhydryl oxidase</fullName>
        <ecNumber evidence="6">1.8.3.2</ecNumber>
    </recommendedName>
</protein>
<dbReference type="EnsemblProtists" id="EOD29917">
    <property type="protein sequence ID" value="EOD29917"/>
    <property type="gene ID" value="EMIHUDRAFT_468451"/>
</dbReference>
<evidence type="ECO:0000256" key="2">
    <source>
        <dbReference type="ARBA" id="ARBA00022630"/>
    </source>
</evidence>
<comment type="cofactor">
    <cofactor evidence="1 6">
        <name>FAD</name>
        <dbReference type="ChEBI" id="CHEBI:57692"/>
    </cofactor>
</comment>
<accession>A0A0D3K2D2</accession>
<evidence type="ECO:0000256" key="6">
    <source>
        <dbReference type="RuleBase" id="RU371123"/>
    </source>
</evidence>
<evidence type="ECO:0000256" key="1">
    <source>
        <dbReference type="ARBA" id="ARBA00001974"/>
    </source>
</evidence>
<keyword evidence="5" id="KW-1015">Disulfide bond</keyword>